<organism evidence="1 2">
    <name type="scientific">Nostoc flagelliforme FACHB-838</name>
    <dbReference type="NCBI Taxonomy" id="2692904"/>
    <lineage>
        <taxon>Bacteria</taxon>
        <taxon>Bacillati</taxon>
        <taxon>Cyanobacteriota</taxon>
        <taxon>Cyanophyceae</taxon>
        <taxon>Nostocales</taxon>
        <taxon>Nostocaceae</taxon>
        <taxon>Nostoc</taxon>
    </lineage>
</organism>
<accession>A0ABR8DHV5</accession>
<sequence length="75" mass="8498">MSPSDGSENLSTTINLSEISKLNKLSFDPDAVPIWELVAEISAQVPNEEWQKLPTDLARRFDYYQKQNAEGLDNE</sequence>
<dbReference type="Proteomes" id="UP000623440">
    <property type="component" value="Unassembled WGS sequence"/>
</dbReference>
<gene>
    <name evidence="1" type="ORF">H6G97_04970</name>
</gene>
<protein>
    <submittedName>
        <fullName evidence="1">Uncharacterized protein</fullName>
    </submittedName>
</protein>
<keyword evidence="2" id="KW-1185">Reference proteome</keyword>
<evidence type="ECO:0000313" key="1">
    <source>
        <dbReference type="EMBL" id="MBD2528955.1"/>
    </source>
</evidence>
<reference evidence="1 2" key="1">
    <citation type="journal article" date="2020" name="ISME J.">
        <title>Comparative genomics reveals insights into cyanobacterial evolution and habitat adaptation.</title>
        <authorList>
            <person name="Chen M.Y."/>
            <person name="Teng W.K."/>
            <person name="Zhao L."/>
            <person name="Hu C.X."/>
            <person name="Zhou Y.K."/>
            <person name="Han B.P."/>
            <person name="Song L.R."/>
            <person name="Shu W.S."/>
        </authorList>
    </citation>
    <scope>NUCLEOTIDE SEQUENCE [LARGE SCALE GENOMIC DNA]</scope>
    <source>
        <strain evidence="1 2">FACHB-838</strain>
    </source>
</reference>
<proteinExistence type="predicted"/>
<dbReference type="EMBL" id="JACJSI010000006">
    <property type="protein sequence ID" value="MBD2528955.1"/>
    <property type="molecule type" value="Genomic_DNA"/>
</dbReference>
<evidence type="ECO:0000313" key="2">
    <source>
        <dbReference type="Proteomes" id="UP000623440"/>
    </source>
</evidence>
<name>A0ABR8DHV5_9NOSO</name>
<comment type="caution">
    <text evidence="1">The sequence shown here is derived from an EMBL/GenBank/DDBJ whole genome shotgun (WGS) entry which is preliminary data.</text>
</comment>